<dbReference type="AlphaFoldDB" id="A0A1G7R0P5"/>
<evidence type="ECO:0000313" key="3">
    <source>
        <dbReference type="Proteomes" id="UP000199415"/>
    </source>
</evidence>
<accession>A0A1G7R0P5</accession>
<dbReference type="RefSeq" id="WP_090019580.1">
    <property type="nucleotide sequence ID" value="NZ_FNCE01000004.1"/>
</dbReference>
<name>A0A1G7R0P5_9PROT</name>
<proteinExistence type="predicted"/>
<reference evidence="2 3" key="1">
    <citation type="submission" date="2016-10" db="EMBL/GenBank/DDBJ databases">
        <authorList>
            <person name="de Groot N.N."/>
        </authorList>
    </citation>
    <scope>NUCLEOTIDE SEQUENCE [LARGE SCALE GENOMIC DNA]</scope>
    <source>
        <strain evidence="2 3">DSM 25584</strain>
    </source>
</reference>
<sequence>MSEMQDRRGDRHRDTVLVSPYLCQRLRTLEEAMRDRERRRQQMGDAHPGPAHAGAPGVARRSES</sequence>
<keyword evidence="3" id="KW-1185">Reference proteome</keyword>
<evidence type="ECO:0000256" key="1">
    <source>
        <dbReference type="SAM" id="MobiDB-lite"/>
    </source>
</evidence>
<feature type="compositionally biased region" description="Low complexity" evidence="1">
    <location>
        <begin position="46"/>
        <end position="57"/>
    </location>
</feature>
<organism evidence="2 3">
    <name type="scientific">Limimonas halophila</name>
    <dbReference type="NCBI Taxonomy" id="1082479"/>
    <lineage>
        <taxon>Bacteria</taxon>
        <taxon>Pseudomonadati</taxon>
        <taxon>Pseudomonadota</taxon>
        <taxon>Alphaproteobacteria</taxon>
        <taxon>Rhodospirillales</taxon>
        <taxon>Rhodovibrionaceae</taxon>
        <taxon>Limimonas</taxon>
    </lineage>
</organism>
<dbReference type="Proteomes" id="UP000199415">
    <property type="component" value="Unassembled WGS sequence"/>
</dbReference>
<protein>
    <submittedName>
        <fullName evidence="2">Uncharacterized protein</fullName>
    </submittedName>
</protein>
<gene>
    <name evidence="2" type="ORF">SAMN05216241_104199</name>
</gene>
<feature type="region of interest" description="Disordered" evidence="1">
    <location>
        <begin position="32"/>
        <end position="64"/>
    </location>
</feature>
<feature type="compositionally biased region" description="Basic and acidic residues" evidence="1">
    <location>
        <begin position="32"/>
        <end position="42"/>
    </location>
</feature>
<dbReference type="STRING" id="1082479.SAMN05216241_104199"/>
<dbReference type="EMBL" id="FNCE01000004">
    <property type="protein sequence ID" value="SDG03709.1"/>
    <property type="molecule type" value="Genomic_DNA"/>
</dbReference>
<evidence type="ECO:0000313" key="2">
    <source>
        <dbReference type="EMBL" id="SDG03709.1"/>
    </source>
</evidence>